<dbReference type="InParanoid" id="A0A2H3DH96"/>
<evidence type="ECO:0000313" key="2">
    <source>
        <dbReference type="Proteomes" id="UP000217790"/>
    </source>
</evidence>
<accession>A0A2H3DH96</accession>
<evidence type="ECO:0000313" key="1">
    <source>
        <dbReference type="EMBL" id="PBK94589.1"/>
    </source>
</evidence>
<sequence>MPDLYSQSRPKAQPAHDGALTVKTRLNFDTTYRRSASKHWTMATTNIRTSASSSALNQSRHFWNWRDVIYEI</sequence>
<dbReference type="Proteomes" id="UP000217790">
    <property type="component" value="Unassembled WGS sequence"/>
</dbReference>
<gene>
    <name evidence="1" type="ORF">ARMGADRAFT_1011519</name>
</gene>
<dbReference type="EMBL" id="KZ293653">
    <property type="protein sequence ID" value="PBK94589.1"/>
    <property type="molecule type" value="Genomic_DNA"/>
</dbReference>
<proteinExistence type="predicted"/>
<reference evidence="2" key="1">
    <citation type="journal article" date="2017" name="Nat. Ecol. Evol.">
        <title>Genome expansion and lineage-specific genetic innovations in the forest pathogenic fungi Armillaria.</title>
        <authorList>
            <person name="Sipos G."/>
            <person name="Prasanna A.N."/>
            <person name="Walter M.C."/>
            <person name="O'Connor E."/>
            <person name="Balint B."/>
            <person name="Krizsan K."/>
            <person name="Kiss B."/>
            <person name="Hess J."/>
            <person name="Varga T."/>
            <person name="Slot J."/>
            <person name="Riley R."/>
            <person name="Boka B."/>
            <person name="Rigling D."/>
            <person name="Barry K."/>
            <person name="Lee J."/>
            <person name="Mihaltcheva S."/>
            <person name="LaButti K."/>
            <person name="Lipzen A."/>
            <person name="Waldron R."/>
            <person name="Moloney N.M."/>
            <person name="Sperisen C."/>
            <person name="Kredics L."/>
            <person name="Vagvoelgyi C."/>
            <person name="Patrignani A."/>
            <person name="Fitzpatrick D."/>
            <person name="Nagy I."/>
            <person name="Doyle S."/>
            <person name="Anderson J.B."/>
            <person name="Grigoriev I.V."/>
            <person name="Gueldener U."/>
            <person name="Muensterkoetter M."/>
            <person name="Nagy L.G."/>
        </authorList>
    </citation>
    <scope>NUCLEOTIDE SEQUENCE [LARGE SCALE GENOMIC DNA]</scope>
    <source>
        <strain evidence="2">Ar21-2</strain>
    </source>
</reference>
<protein>
    <submittedName>
        <fullName evidence="1">Uncharacterized protein</fullName>
    </submittedName>
</protein>
<name>A0A2H3DH96_ARMGA</name>
<organism evidence="1 2">
    <name type="scientific">Armillaria gallica</name>
    <name type="common">Bulbous honey fungus</name>
    <name type="synonym">Armillaria bulbosa</name>
    <dbReference type="NCBI Taxonomy" id="47427"/>
    <lineage>
        <taxon>Eukaryota</taxon>
        <taxon>Fungi</taxon>
        <taxon>Dikarya</taxon>
        <taxon>Basidiomycota</taxon>
        <taxon>Agaricomycotina</taxon>
        <taxon>Agaricomycetes</taxon>
        <taxon>Agaricomycetidae</taxon>
        <taxon>Agaricales</taxon>
        <taxon>Marasmiineae</taxon>
        <taxon>Physalacriaceae</taxon>
        <taxon>Armillaria</taxon>
    </lineage>
</organism>
<feature type="non-terminal residue" evidence="1">
    <location>
        <position position="72"/>
    </location>
</feature>
<dbReference type="AlphaFoldDB" id="A0A2H3DH96"/>
<keyword evidence="2" id="KW-1185">Reference proteome</keyword>